<dbReference type="SUPFAM" id="SSF53335">
    <property type="entry name" value="S-adenosyl-L-methionine-dependent methyltransferases"/>
    <property type="match status" value="1"/>
</dbReference>
<keyword evidence="1" id="KW-0808">Transferase</keyword>
<evidence type="ECO:0000313" key="2">
    <source>
        <dbReference type="Proteomes" id="UP000664303"/>
    </source>
</evidence>
<evidence type="ECO:0000313" key="1">
    <source>
        <dbReference type="EMBL" id="MBN7798314.1"/>
    </source>
</evidence>
<sequence length="212" mass="24610">MKVRRPSMFAQISRGLRLIYSERSFLAQQGYTESIKQKRPCKPDGTPLPWMNYQVVHFLEQRLRKDHNLFEYGSGYSTQFYARHAGTVTSVEHNRDWYNILNKNKPENVELLFRDIGDINGYCQAIAGGDRRFDIIVVDGRERLQCMEVAVDFLSEQGVVLLDDSSRKRYQDGRSAMKRRGFRELDFIGIKPGGLSTHQTTLFYKENNCLGL</sequence>
<dbReference type="RefSeq" id="WP_206561756.1">
    <property type="nucleotide sequence ID" value="NZ_JAFKCZ010000013.1"/>
</dbReference>
<dbReference type="AlphaFoldDB" id="A0A939IK27"/>
<comment type="caution">
    <text evidence="1">The sequence shown here is derived from an EMBL/GenBank/DDBJ whole genome shotgun (WGS) entry which is preliminary data.</text>
</comment>
<dbReference type="Proteomes" id="UP000664303">
    <property type="component" value="Unassembled WGS sequence"/>
</dbReference>
<name>A0A939IK27_9GAMM</name>
<proteinExistence type="predicted"/>
<dbReference type="EMBL" id="JAFKCZ010000013">
    <property type="protein sequence ID" value="MBN7798314.1"/>
    <property type="molecule type" value="Genomic_DNA"/>
</dbReference>
<dbReference type="GO" id="GO:0032259">
    <property type="term" value="P:methylation"/>
    <property type="evidence" value="ECO:0007669"/>
    <property type="project" value="UniProtKB-KW"/>
</dbReference>
<protein>
    <submittedName>
        <fullName evidence="1">Class I SAM-dependent methyltransferase</fullName>
    </submittedName>
</protein>
<gene>
    <name evidence="1" type="ORF">JYP50_17020</name>
</gene>
<keyword evidence="1" id="KW-0489">Methyltransferase</keyword>
<dbReference type="GO" id="GO:0008168">
    <property type="term" value="F:methyltransferase activity"/>
    <property type="evidence" value="ECO:0007669"/>
    <property type="project" value="UniProtKB-KW"/>
</dbReference>
<organism evidence="1 2">
    <name type="scientific">Parahaliea mediterranea</name>
    <dbReference type="NCBI Taxonomy" id="651086"/>
    <lineage>
        <taxon>Bacteria</taxon>
        <taxon>Pseudomonadati</taxon>
        <taxon>Pseudomonadota</taxon>
        <taxon>Gammaproteobacteria</taxon>
        <taxon>Cellvibrionales</taxon>
        <taxon>Halieaceae</taxon>
        <taxon>Parahaliea</taxon>
    </lineage>
</organism>
<accession>A0A939IK27</accession>
<dbReference type="Gene3D" id="3.40.50.150">
    <property type="entry name" value="Vaccinia Virus protein VP39"/>
    <property type="match status" value="1"/>
</dbReference>
<keyword evidence="2" id="KW-1185">Reference proteome</keyword>
<reference evidence="1" key="1">
    <citation type="submission" date="2021-02" db="EMBL/GenBank/DDBJ databases">
        <title>PHA producing bacteria isolated from coastal sediment in Guangdong, Shenzhen.</title>
        <authorList>
            <person name="Zheng W."/>
            <person name="Yu S."/>
            <person name="Huang Y."/>
        </authorList>
    </citation>
    <scope>NUCLEOTIDE SEQUENCE</scope>
    <source>
        <strain evidence="1">TN14-10</strain>
    </source>
</reference>
<dbReference type="InterPro" id="IPR029063">
    <property type="entry name" value="SAM-dependent_MTases_sf"/>
</dbReference>